<dbReference type="Proteomes" id="UP001596417">
    <property type="component" value="Unassembled WGS sequence"/>
</dbReference>
<accession>A0ABD5YTC1</accession>
<keyword evidence="1" id="KW-0472">Membrane</keyword>
<proteinExistence type="predicted"/>
<dbReference type="EMBL" id="JBHTAX010000004">
    <property type="protein sequence ID" value="MFC7192388.1"/>
    <property type="molecule type" value="Genomic_DNA"/>
</dbReference>
<sequence length="245" mass="25384">MRDTITSKRVFLYGLSLVLIVGLVAAPTTAQEASPSMILSDATIAIDADKTSAVDATYTLTVDSVGTGDAALQAVTGTLWLTGSYSVQDIAATVDGETVSADVAENGQYMDVTIPLEDVQSGDTITVGLTYTVTDAAGQLKAPLWVPEYQTTGDDASINVAVTLPDGQEVHGASFPKINSQDGNTLSYELLHMPGFVTFSYGAGPGGIFNLDSIASAAGLILIVGFLGSWVAWTRGYFTGGKNVA</sequence>
<evidence type="ECO:0000313" key="2">
    <source>
        <dbReference type="EMBL" id="MFC7192388.1"/>
    </source>
</evidence>
<gene>
    <name evidence="2" type="ORF">ACFQL7_22945</name>
</gene>
<keyword evidence="3" id="KW-1185">Reference proteome</keyword>
<name>A0ABD5YTC1_9EURY</name>
<feature type="transmembrane region" description="Helical" evidence="1">
    <location>
        <begin position="214"/>
        <end position="233"/>
    </location>
</feature>
<comment type="caution">
    <text evidence="2">The sequence shown here is derived from an EMBL/GenBank/DDBJ whole genome shotgun (WGS) entry which is preliminary data.</text>
</comment>
<reference evidence="2 3" key="1">
    <citation type="journal article" date="2019" name="Int. J. Syst. Evol. Microbiol.">
        <title>The Global Catalogue of Microorganisms (GCM) 10K type strain sequencing project: providing services to taxonomists for standard genome sequencing and annotation.</title>
        <authorList>
            <consortium name="The Broad Institute Genomics Platform"/>
            <consortium name="The Broad Institute Genome Sequencing Center for Infectious Disease"/>
            <person name="Wu L."/>
            <person name="Ma J."/>
        </authorList>
    </citation>
    <scope>NUCLEOTIDE SEQUENCE [LARGE SCALE GENOMIC DNA]</scope>
    <source>
        <strain evidence="2 3">RDMS1</strain>
    </source>
</reference>
<keyword evidence="1" id="KW-1133">Transmembrane helix</keyword>
<keyword evidence="1" id="KW-0812">Transmembrane</keyword>
<organism evidence="2 3">
    <name type="scientific">Halocatena marina</name>
    <dbReference type="NCBI Taxonomy" id="2934937"/>
    <lineage>
        <taxon>Archaea</taxon>
        <taxon>Methanobacteriati</taxon>
        <taxon>Methanobacteriota</taxon>
        <taxon>Stenosarchaea group</taxon>
        <taxon>Halobacteria</taxon>
        <taxon>Halobacteriales</taxon>
        <taxon>Natronomonadaceae</taxon>
        <taxon>Halocatena</taxon>
    </lineage>
</organism>
<dbReference type="RefSeq" id="WP_248910144.1">
    <property type="nucleotide sequence ID" value="NZ_CP109980.1"/>
</dbReference>
<evidence type="ECO:0000313" key="3">
    <source>
        <dbReference type="Proteomes" id="UP001596417"/>
    </source>
</evidence>
<dbReference type="AlphaFoldDB" id="A0ABD5YTC1"/>
<protein>
    <submittedName>
        <fullName evidence="2">Uncharacterized protein</fullName>
    </submittedName>
</protein>
<dbReference type="GeneID" id="76202065"/>
<evidence type="ECO:0000256" key="1">
    <source>
        <dbReference type="SAM" id="Phobius"/>
    </source>
</evidence>